<proteinExistence type="predicted"/>
<evidence type="ECO:0000313" key="2">
    <source>
        <dbReference type="EMBL" id="MDQ9092534.1"/>
    </source>
</evidence>
<keyword evidence="3" id="KW-1185">Reference proteome</keyword>
<keyword evidence="1" id="KW-1133">Transmembrane helix</keyword>
<keyword evidence="1" id="KW-0472">Membrane</keyword>
<feature type="transmembrane region" description="Helical" evidence="1">
    <location>
        <begin position="104"/>
        <end position="122"/>
    </location>
</feature>
<comment type="caution">
    <text evidence="2">The sequence shown here is derived from an EMBL/GenBank/DDBJ whole genome shotgun (WGS) entry which is preliminary data.</text>
</comment>
<dbReference type="RefSeq" id="WP_309039231.1">
    <property type="nucleotide sequence ID" value="NZ_JAVIFY010000009.1"/>
</dbReference>
<keyword evidence="1" id="KW-0812">Transmembrane</keyword>
<evidence type="ECO:0000313" key="3">
    <source>
        <dbReference type="Proteomes" id="UP001226574"/>
    </source>
</evidence>
<reference evidence="2 3" key="1">
    <citation type="submission" date="2023-08" db="EMBL/GenBank/DDBJ databases">
        <title>Pseudoalteromonas haloplanktis LL1 genome.</title>
        <authorList>
            <person name="Wu S."/>
        </authorList>
    </citation>
    <scope>NUCLEOTIDE SEQUENCE [LARGE SCALE GENOMIC DNA]</scope>
    <source>
        <strain evidence="2 3">LL1</strain>
    </source>
</reference>
<accession>A0ABU1BG85</accession>
<organism evidence="2 3">
    <name type="scientific">Pseudoalteromonas haloplanktis</name>
    <name type="common">Alteromonas haloplanktis</name>
    <dbReference type="NCBI Taxonomy" id="228"/>
    <lineage>
        <taxon>Bacteria</taxon>
        <taxon>Pseudomonadati</taxon>
        <taxon>Pseudomonadota</taxon>
        <taxon>Gammaproteobacteria</taxon>
        <taxon>Alteromonadales</taxon>
        <taxon>Pseudoalteromonadaceae</taxon>
        <taxon>Pseudoalteromonas</taxon>
    </lineage>
</organism>
<gene>
    <name evidence="2" type="ORF">RC083_13135</name>
</gene>
<dbReference type="EMBL" id="JAVIFY010000009">
    <property type="protein sequence ID" value="MDQ9092534.1"/>
    <property type="molecule type" value="Genomic_DNA"/>
</dbReference>
<name>A0ABU1BG85_PSEHA</name>
<sequence>MSNNKRHWQIVFFVLACFVTYAIYDAFTVADIVAPRHPLFVSILILIADLLILLGAYSYAFNKFIIRSKVFWVFAITFFFIVNCTALIYELVSNHVGYEVYDMITMAAFYLCFSFILVIPTIKHIKDLNKVT</sequence>
<protein>
    <submittedName>
        <fullName evidence="2">Uncharacterized protein</fullName>
    </submittedName>
</protein>
<dbReference type="PROSITE" id="PS51257">
    <property type="entry name" value="PROKAR_LIPOPROTEIN"/>
    <property type="match status" value="1"/>
</dbReference>
<dbReference type="Proteomes" id="UP001226574">
    <property type="component" value="Unassembled WGS sequence"/>
</dbReference>
<feature type="transmembrane region" description="Helical" evidence="1">
    <location>
        <begin position="39"/>
        <end position="59"/>
    </location>
</feature>
<feature type="transmembrane region" description="Helical" evidence="1">
    <location>
        <begin position="7"/>
        <end position="27"/>
    </location>
</feature>
<evidence type="ECO:0000256" key="1">
    <source>
        <dbReference type="SAM" id="Phobius"/>
    </source>
</evidence>
<feature type="transmembrane region" description="Helical" evidence="1">
    <location>
        <begin position="71"/>
        <end position="92"/>
    </location>
</feature>